<dbReference type="GO" id="GO:0003723">
    <property type="term" value="F:RNA binding"/>
    <property type="evidence" value="ECO:0007669"/>
    <property type="project" value="InterPro"/>
</dbReference>
<dbReference type="GO" id="GO:0004730">
    <property type="term" value="F:pseudouridylate synthase activity"/>
    <property type="evidence" value="ECO:0007669"/>
    <property type="project" value="UniProtKB-EC"/>
</dbReference>
<reference evidence="4" key="1">
    <citation type="submission" date="2016-10" db="EMBL/GenBank/DDBJ databases">
        <authorList>
            <person name="de Groot N.N."/>
        </authorList>
    </citation>
    <scope>NUCLEOTIDE SEQUENCE</scope>
</reference>
<dbReference type="AlphaFoldDB" id="A0A1W1EH72"/>
<organism evidence="4">
    <name type="scientific">hydrothermal vent metagenome</name>
    <dbReference type="NCBI Taxonomy" id="652676"/>
    <lineage>
        <taxon>unclassified sequences</taxon>
        <taxon>metagenomes</taxon>
        <taxon>ecological metagenomes</taxon>
    </lineage>
</organism>
<dbReference type="SUPFAM" id="SSF55120">
    <property type="entry name" value="Pseudouridine synthase"/>
    <property type="match status" value="1"/>
</dbReference>
<evidence type="ECO:0000313" key="4">
    <source>
        <dbReference type="EMBL" id="SHO80172.1"/>
    </source>
</evidence>
<dbReference type="EMBL" id="FRYL01000001">
    <property type="protein sequence ID" value="SHO80172.1"/>
    <property type="molecule type" value="Genomic_DNA"/>
</dbReference>
<dbReference type="EC" id="4.2.1.70" evidence="4"/>
<evidence type="ECO:0000256" key="1">
    <source>
        <dbReference type="ARBA" id="ARBA00010876"/>
    </source>
</evidence>
<accession>A0A1W1EH72</accession>
<proteinExistence type="inferred from homology"/>
<dbReference type="InterPro" id="IPR006224">
    <property type="entry name" value="PsdUridine_synth_RluA-like_CS"/>
</dbReference>
<dbReference type="GO" id="GO:0000455">
    <property type="term" value="P:enzyme-directed rRNA pseudouridine synthesis"/>
    <property type="evidence" value="ECO:0007669"/>
    <property type="project" value="TreeGrafter"/>
</dbReference>
<dbReference type="InterPro" id="IPR050188">
    <property type="entry name" value="RluA_PseudoU_synthase"/>
</dbReference>
<comment type="similarity">
    <text evidence="1">Belongs to the pseudouridine synthase RluA family.</text>
</comment>
<dbReference type="PROSITE" id="PS01129">
    <property type="entry name" value="PSI_RLU"/>
    <property type="match status" value="1"/>
</dbReference>
<dbReference type="GO" id="GO:0009982">
    <property type="term" value="F:pseudouridine synthase activity"/>
    <property type="evidence" value="ECO:0007669"/>
    <property type="project" value="InterPro"/>
</dbReference>
<dbReference type="PROSITE" id="PS50889">
    <property type="entry name" value="S4"/>
    <property type="match status" value="1"/>
</dbReference>
<dbReference type="InterPro" id="IPR020103">
    <property type="entry name" value="PsdUridine_synth_cat_dom_sf"/>
</dbReference>
<dbReference type="PANTHER" id="PTHR21600">
    <property type="entry name" value="MITOCHONDRIAL RNA PSEUDOURIDINE SYNTHASE"/>
    <property type="match status" value="1"/>
</dbReference>
<dbReference type="InterPro" id="IPR006145">
    <property type="entry name" value="PsdUridine_synth_RsuA/RluA"/>
</dbReference>
<keyword evidence="2" id="KW-0413">Isomerase</keyword>
<name>A0A1W1EH72_9ZZZZ</name>
<keyword evidence="4" id="KW-0456">Lyase</keyword>
<dbReference type="CDD" id="cd02869">
    <property type="entry name" value="PseudoU_synth_RluA_like"/>
    <property type="match status" value="1"/>
</dbReference>
<feature type="domain" description="Pseudouridine synthase RsuA/RluA-like" evidence="3">
    <location>
        <begin position="89"/>
        <end position="198"/>
    </location>
</feature>
<evidence type="ECO:0000259" key="3">
    <source>
        <dbReference type="Pfam" id="PF00849"/>
    </source>
</evidence>
<gene>
    <name evidence="4" type="ORF">MNB_SV-15-1425</name>
</gene>
<evidence type="ECO:0000256" key="2">
    <source>
        <dbReference type="ARBA" id="ARBA00023235"/>
    </source>
</evidence>
<dbReference type="PANTHER" id="PTHR21600:SF44">
    <property type="entry name" value="RIBOSOMAL LARGE SUBUNIT PSEUDOURIDINE SYNTHASE D"/>
    <property type="match status" value="1"/>
</dbReference>
<sequence>MEKDKAYKVLAQQENISNKKAKELIDKGLVYVGNNKVKIARALIAIDTNFRIEEVGEFKVIFEDDNIIAVDKPSFVDSYDIADAIDGATLIHRLDRDTSGVLLLSKNDEFLQKAILEFKARRVRKRYIAWIEGVFYEEITITAPIVTSRKGKAVSRIDEKRGQKAESTVKPLEIQGKKSKVSIEIATGRTHQIRVHLSYIGHPIVGDELYGSHTKSKRVLLHAYQISLLGYSFTSKEPKEIYKYK</sequence>
<dbReference type="Gene3D" id="3.30.2350.10">
    <property type="entry name" value="Pseudouridine synthase"/>
    <property type="match status" value="1"/>
</dbReference>
<dbReference type="Pfam" id="PF00849">
    <property type="entry name" value="PseudoU_synth_2"/>
    <property type="match status" value="1"/>
</dbReference>
<protein>
    <submittedName>
        <fullName evidence="4">FIG000124: Ribosomal large subunit pseudouridine synthase D</fullName>
        <ecNumber evidence="4">4.2.1.70</ecNumber>
    </submittedName>
</protein>